<keyword evidence="8 13" id="KW-0067">ATP-binding</keyword>
<name>A0ABS9MNJ1_9BURK</name>
<sequence length="310" mass="35271">MTDTMIPIRPLNQEEEPGSKGTVAQAAPKVKKSVEAKKLEKRIVRLTGQAICDFGMIAEGDKVGVAMSGGKDSYVLLETLLKLQKRAPIHFDIMAINVDMNMPGFPHELLPEYFRKIGVAYHIERQDTYKTILKLIPTGQHICSLCSRLRRGILYSAADRLGITKIALGHQMDDIVSTLLLNMFYSGRLKGMPPVLRSDDGRHIVIRPLAYVRESETARWARLQGYPLIPKNLCGLAENKKRHEIKEMMKRWNREDGDRLYNIFMSMTRVTPSHLMDRTLWDFSNFKALAPDTPPLKPRRSRGGEKSQSR</sequence>
<keyword evidence="7 13" id="KW-0547">Nucleotide-binding</keyword>
<comment type="cofactor">
    <cofactor evidence="13">
        <name>[4Fe-4S] cluster</name>
        <dbReference type="ChEBI" id="CHEBI:49883"/>
    </cofactor>
    <text evidence="13">Binds 1 [4Fe-4S] cluster per subunit. The cluster is chelated by three Cys residues, the fourth Fe has a free coordination site that may bind a sulfur atom transferred from the persulfide of IscS.</text>
</comment>
<dbReference type="GO" id="GO:0016740">
    <property type="term" value="F:transferase activity"/>
    <property type="evidence" value="ECO:0007669"/>
    <property type="project" value="UniProtKB-KW"/>
</dbReference>
<protein>
    <recommendedName>
        <fullName evidence="13">tRNA-cytidine(32) 2-sulfurtransferase</fullName>
        <ecNumber evidence="13">2.8.1.-</ecNumber>
    </recommendedName>
    <alternativeName>
        <fullName evidence="13">Two-thiocytidine biosynthesis protein A</fullName>
    </alternativeName>
    <alternativeName>
        <fullName evidence="13">tRNA 2-thiocytidine biosynthesis protein TtcA</fullName>
    </alternativeName>
</protein>
<keyword evidence="2 13" id="KW-0963">Cytoplasm</keyword>
<evidence type="ECO:0000256" key="8">
    <source>
        <dbReference type="ARBA" id="ARBA00022840"/>
    </source>
</evidence>
<keyword evidence="1 13" id="KW-0004">4Fe-4S</keyword>
<dbReference type="Proteomes" id="UP001297600">
    <property type="component" value="Unassembled WGS sequence"/>
</dbReference>
<evidence type="ECO:0000256" key="13">
    <source>
        <dbReference type="HAMAP-Rule" id="MF_01850"/>
    </source>
</evidence>
<keyword evidence="3 13" id="KW-0820">tRNA-binding</keyword>
<keyword evidence="12 13" id="KW-0411">Iron-sulfur</keyword>
<dbReference type="Gene3D" id="3.40.50.620">
    <property type="entry name" value="HUPs"/>
    <property type="match status" value="1"/>
</dbReference>
<evidence type="ECO:0000256" key="10">
    <source>
        <dbReference type="ARBA" id="ARBA00022884"/>
    </source>
</evidence>
<evidence type="ECO:0000256" key="1">
    <source>
        <dbReference type="ARBA" id="ARBA00022485"/>
    </source>
</evidence>
<comment type="miscellaneous">
    <text evidence="13">The thiolation reaction likely consists of two steps: a first activation step by ATP to form an adenylated intermediate of the target base of tRNA, and a second nucleophilic substitution step of the sulfur (S) atom supplied by the hydrosulfide attached to the Fe-S cluster.</text>
</comment>
<comment type="caution">
    <text evidence="16">The sequence shown here is derived from an EMBL/GenBank/DDBJ whole genome shotgun (WGS) entry which is preliminary data.</text>
</comment>
<dbReference type="InterPro" id="IPR035107">
    <property type="entry name" value="tRNA_thiolation_TtcA_Ctu1"/>
</dbReference>
<keyword evidence="4 13" id="KW-0808">Transferase</keyword>
<dbReference type="InterPro" id="IPR012089">
    <property type="entry name" value="tRNA_Cyd_32_2_STrfase"/>
</dbReference>
<evidence type="ECO:0000259" key="15">
    <source>
        <dbReference type="Pfam" id="PF01171"/>
    </source>
</evidence>
<keyword evidence="10 13" id="KW-0694">RNA-binding</keyword>
<keyword evidence="17" id="KW-1185">Reference proteome</keyword>
<comment type="function">
    <text evidence="13">Catalyzes the ATP-dependent 2-thiolation of cytidine in position 32 of tRNA, to form 2-thiocytidine (s(2)C32). The sulfur atoms are provided by the cysteine/cysteine desulfurase (IscS) system.</text>
</comment>
<comment type="pathway">
    <text evidence="13">tRNA modification.</text>
</comment>
<reference evidence="16 17" key="1">
    <citation type="submission" date="2022-02" db="EMBL/GenBank/DDBJ databases">
        <title>Mesosutterella porci, a novel member of the family Sutterellaceae from pig feces.</title>
        <authorList>
            <person name="Wylensek D."/>
            <person name="Clavel T."/>
        </authorList>
    </citation>
    <scope>NUCLEOTIDE SEQUENCE [LARGE SCALE GENOMIC DNA]</scope>
    <source>
        <strain evidence="17">oilRF-744-wt-GAM-9</strain>
    </source>
</reference>
<dbReference type="RefSeq" id="WP_237977847.1">
    <property type="nucleotide sequence ID" value="NZ_JAKNCT010000002.1"/>
</dbReference>
<feature type="domain" description="tRNA(Ile)-lysidine/2-thiocytidine synthase N-terminal" evidence="15">
    <location>
        <begin position="63"/>
        <end position="224"/>
    </location>
</feature>
<feature type="region of interest" description="Disordered" evidence="14">
    <location>
        <begin position="1"/>
        <end position="27"/>
    </location>
</feature>
<dbReference type="PANTHER" id="PTHR43686:SF1">
    <property type="entry name" value="AMINOTRAN_5 DOMAIN-CONTAINING PROTEIN"/>
    <property type="match status" value="1"/>
</dbReference>
<feature type="binding site" evidence="13">
    <location>
        <position position="146"/>
    </location>
    <ligand>
        <name>[4Fe-4S] cluster</name>
        <dbReference type="ChEBI" id="CHEBI:49883"/>
    </ligand>
</feature>
<feature type="binding site" evidence="13">
    <location>
        <position position="143"/>
    </location>
    <ligand>
        <name>[4Fe-4S] cluster</name>
        <dbReference type="ChEBI" id="CHEBI:49883"/>
    </ligand>
</feature>
<feature type="short sequence motif" description="PP-loop motif" evidence="13">
    <location>
        <begin position="68"/>
        <end position="73"/>
    </location>
</feature>
<evidence type="ECO:0000256" key="11">
    <source>
        <dbReference type="ARBA" id="ARBA00023004"/>
    </source>
</evidence>
<dbReference type="SUPFAM" id="SSF52402">
    <property type="entry name" value="Adenine nucleotide alpha hydrolases-like"/>
    <property type="match status" value="1"/>
</dbReference>
<keyword evidence="6 13" id="KW-0479">Metal-binding</keyword>
<evidence type="ECO:0000256" key="5">
    <source>
        <dbReference type="ARBA" id="ARBA00022694"/>
    </source>
</evidence>
<evidence type="ECO:0000256" key="4">
    <source>
        <dbReference type="ARBA" id="ARBA00022679"/>
    </source>
</evidence>
<proteinExistence type="inferred from homology"/>
<comment type="subcellular location">
    <subcellularLocation>
        <location evidence="13">Cytoplasm</location>
    </subcellularLocation>
</comment>
<dbReference type="InterPro" id="IPR014729">
    <property type="entry name" value="Rossmann-like_a/b/a_fold"/>
</dbReference>
<evidence type="ECO:0000256" key="14">
    <source>
        <dbReference type="SAM" id="MobiDB-lite"/>
    </source>
</evidence>
<evidence type="ECO:0000256" key="2">
    <source>
        <dbReference type="ARBA" id="ARBA00022490"/>
    </source>
</evidence>
<dbReference type="PANTHER" id="PTHR43686">
    <property type="entry name" value="SULFURTRANSFERASE-RELATED"/>
    <property type="match status" value="1"/>
</dbReference>
<evidence type="ECO:0000256" key="12">
    <source>
        <dbReference type="ARBA" id="ARBA00023014"/>
    </source>
</evidence>
<keyword evidence="9 13" id="KW-0460">Magnesium</keyword>
<evidence type="ECO:0000256" key="6">
    <source>
        <dbReference type="ARBA" id="ARBA00022723"/>
    </source>
</evidence>
<dbReference type="EMBL" id="JAKNCT010000002">
    <property type="protein sequence ID" value="MCG5030191.1"/>
    <property type="molecule type" value="Genomic_DNA"/>
</dbReference>
<dbReference type="NCBIfam" id="NF007972">
    <property type="entry name" value="PRK10696.1"/>
    <property type="match status" value="1"/>
</dbReference>
<dbReference type="HAMAP" id="MF_01850">
    <property type="entry name" value="TtcA"/>
    <property type="match status" value="1"/>
</dbReference>
<keyword evidence="5 13" id="KW-0819">tRNA processing</keyword>
<dbReference type="EC" id="2.8.1.-" evidence="13"/>
<evidence type="ECO:0000313" key="16">
    <source>
        <dbReference type="EMBL" id="MCG5030191.1"/>
    </source>
</evidence>
<dbReference type="CDD" id="cd24138">
    <property type="entry name" value="TtcA-like"/>
    <property type="match status" value="1"/>
</dbReference>
<evidence type="ECO:0000256" key="3">
    <source>
        <dbReference type="ARBA" id="ARBA00022555"/>
    </source>
</evidence>
<keyword evidence="11 13" id="KW-0408">Iron</keyword>
<evidence type="ECO:0000256" key="9">
    <source>
        <dbReference type="ARBA" id="ARBA00022842"/>
    </source>
</evidence>
<comment type="similarity">
    <text evidence="13">Belongs to the TtcA family.</text>
</comment>
<evidence type="ECO:0000256" key="7">
    <source>
        <dbReference type="ARBA" id="ARBA00022741"/>
    </source>
</evidence>
<evidence type="ECO:0000313" key="17">
    <source>
        <dbReference type="Proteomes" id="UP001297600"/>
    </source>
</evidence>
<gene>
    <name evidence="13 16" type="primary">ttcA</name>
    <name evidence="16" type="ORF">MAF45_01805</name>
</gene>
<dbReference type="InterPro" id="IPR011063">
    <property type="entry name" value="TilS/TtcA_N"/>
</dbReference>
<comment type="subunit">
    <text evidence="13">Homodimer.</text>
</comment>
<comment type="catalytic activity">
    <reaction evidence="13">
        <text>cytidine(32) in tRNA + S-sulfanyl-L-cysteinyl-[cysteine desulfurase] + AH2 + ATP = 2-thiocytidine(32) in tRNA + L-cysteinyl-[cysteine desulfurase] + A + AMP + diphosphate + H(+)</text>
        <dbReference type="Rhea" id="RHEA:57048"/>
        <dbReference type="Rhea" id="RHEA-COMP:10288"/>
        <dbReference type="Rhea" id="RHEA-COMP:12157"/>
        <dbReference type="Rhea" id="RHEA-COMP:12158"/>
        <dbReference type="Rhea" id="RHEA-COMP:14821"/>
        <dbReference type="ChEBI" id="CHEBI:13193"/>
        <dbReference type="ChEBI" id="CHEBI:15378"/>
        <dbReference type="ChEBI" id="CHEBI:17499"/>
        <dbReference type="ChEBI" id="CHEBI:29950"/>
        <dbReference type="ChEBI" id="CHEBI:30616"/>
        <dbReference type="ChEBI" id="CHEBI:33019"/>
        <dbReference type="ChEBI" id="CHEBI:61963"/>
        <dbReference type="ChEBI" id="CHEBI:82748"/>
        <dbReference type="ChEBI" id="CHEBI:141453"/>
        <dbReference type="ChEBI" id="CHEBI:456215"/>
    </reaction>
</comment>
<dbReference type="PIRSF" id="PIRSF004976">
    <property type="entry name" value="ATPase_YdaO"/>
    <property type="match status" value="1"/>
</dbReference>
<accession>A0ABS9MNJ1</accession>
<feature type="binding site" evidence="13">
    <location>
        <position position="234"/>
    </location>
    <ligand>
        <name>[4Fe-4S] cluster</name>
        <dbReference type="ChEBI" id="CHEBI:49883"/>
    </ligand>
</feature>
<organism evidence="16 17">
    <name type="scientific">Mesosutterella porci</name>
    <dbReference type="NCBI Taxonomy" id="2915351"/>
    <lineage>
        <taxon>Bacteria</taxon>
        <taxon>Pseudomonadati</taxon>
        <taxon>Pseudomonadota</taxon>
        <taxon>Betaproteobacteria</taxon>
        <taxon>Burkholderiales</taxon>
        <taxon>Sutterellaceae</taxon>
        <taxon>Mesosutterella</taxon>
    </lineage>
</organism>
<dbReference type="Pfam" id="PF01171">
    <property type="entry name" value="ATP_bind_3"/>
    <property type="match status" value="1"/>
</dbReference>
<comment type="cofactor">
    <cofactor evidence="13">
        <name>Mg(2+)</name>
        <dbReference type="ChEBI" id="CHEBI:18420"/>
    </cofactor>
</comment>